<dbReference type="InterPro" id="IPR036388">
    <property type="entry name" value="WH-like_DNA-bd_sf"/>
</dbReference>
<dbReference type="InterPro" id="IPR036390">
    <property type="entry name" value="WH_DNA-bd_sf"/>
</dbReference>
<feature type="domain" description="HTH arsR-type" evidence="4">
    <location>
        <begin position="246"/>
        <end position="317"/>
    </location>
</feature>
<evidence type="ECO:0000313" key="6">
    <source>
        <dbReference type="Proteomes" id="UP000527616"/>
    </source>
</evidence>
<dbReference type="GO" id="GO:0003700">
    <property type="term" value="F:DNA-binding transcription factor activity"/>
    <property type="evidence" value="ECO:0007669"/>
    <property type="project" value="InterPro"/>
</dbReference>
<organism evidence="5 6">
    <name type="scientific">Naumannella cuiyingiana</name>
    <dbReference type="NCBI Taxonomy" id="1347891"/>
    <lineage>
        <taxon>Bacteria</taxon>
        <taxon>Bacillati</taxon>
        <taxon>Actinomycetota</taxon>
        <taxon>Actinomycetes</taxon>
        <taxon>Propionibacteriales</taxon>
        <taxon>Propionibacteriaceae</taxon>
        <taxon>Naumannella</taxon>
    </lineage>
</organism>
<dbReference type="InterPro" id="IPR011991">
    <property type="entry name" value="ArsR-like_HTH"/>
</dbReference>
<dbReference type="CDD" id="cd00090">
    <property type="entry name" value="HTH_ARSR"/>
    <property type="match status" value="1"/>
</dbReference>
<dbReference type="InterPro" id="IPR001845">
    <property type="entry name" value="HTH_ArsR_DNA-bd_dom"/>
</dbReference>
<name>A0A7Z0IJL7_9ACTN</name>
<dbReference type="Proteomes" id="UP000527616">
    <property type="component" value="Unassembled WGS sequence"/>
</dbReference>
<dbReference type="AlphaFoldDB" id="A0A7Z0IJL7"/>
<dbReference type="SUPFAM" id="SSF46785">
    <property type="entry name" value="Winged helix' DNA-binding domain"/>
    <property type="match status" value="1"/>
</dbReference>
<dbReference type="InterPro" id="IPR051011">
    <property type="entry name" value="Metal_resp_trans_reg"/>
</dbReference>
<evidence type="ECO:0000259" key="4">
    <source>
        <dbReference type="SMART" id="SM00418"/>
    </source>
</evidence>
<evidence type="ECO:0000256" key="1">
    <source>
        <dbReference type="ARBA" id="ARBA00023015"/>
    </source>
</evidence>
<dbReference type="EMBL" id="JACBZS010000001">
    <property type="protein sequence ID" value="NYI69679.1"/>
    <property type="molecule type" value="Genomic_DNA"/>
</dbReference>
<protein>
    <submittedName>
        <fullName evidence="5">DNA-binding transcriptional ArsR family regulator</fullName>
    </submittedName>
</protein>
<proteinExistence type="predicted"/>
<evidence type="ECO:0000256" key="3">
    <source>
        <dbReference type="ARBA" id="ARBA00023163"/>
    </source>
</evidence>
<dbReference type="SMART" id="SM00418">
    <property type="entry name" value="HTH_ARSR"/>
    <property type="match status" value="1"/>
</dbReference>
<sequence length="321" mass="35357">MSRWLVDADLLARSRFAVSPLLETVAGLLILVGARCEPWQLEWRRRHRPALRAQLADHPVQADISRLAAGPGWVADCLTVAPPATADGFAAELRCVSERPDRMIRTELGMIGELTPRLRRRRGLGRDVAALLEWVWETGIAPDWSRRERILRADVLLRSAVLGARGWSAVLPELHPRMAWLADGSLRISNNDLPDKDLTSADELVWYPADSPRAFVVWDPPRRFGAAYPVAGVHADPAPAAGGLVRLLGANRAEVLQRLAAPLSTTQLVQLTGLGLGTVGDHLAVLRGAGLVQRRRSGREVIYRRTNLGDRLVAEQWANGR</sequence>
<keyword evidence="2 5" id="KW-0238">DNA-binding</keyword>
<dbReference type="GO" id="GO:0003677">
    <property type="term" value="F:DNA binding"/>
    <property type="evidence" value="ECO:0007669"/>
    <property type="project" value="UniProtKB-KW"/>
</dbReference>
<dbReference type="RefSeq" id="WP_179443720.1">
    <property type="nucleotide sequence ID" value="NZ_JACBZS010000001.1"/>
</dbReference>
<dbReference type="PANTHER" id="PTHR43132:SF6">
    <property type="entry name" value="HTH-TYPE TRANSCRIPTIONAL REPRESSOR CZRA"/>
    <property type="match status" value="1"/>
</dbReference>
<evidence type="ECO:0000313" key="5">
    <source>
        <dbReference type="EMBL" id="NYI69679.1"/>
    </source>
</evidence>
<accession>A0A7Z0IJL7</accession>
<keyword evidence="1" id="KW-0805">Transcription regulation</keyword>
<dbReference type="Pfam" id="PF01022">
    <property type="entry name" value="HTH_5"/>
    <property type="match status" value="1"/>
</dbReference>
<reference evidence="5 6" key="1">
    <citation type="submission" date="2020-07" db="EMBL/GenBank/DDBJ databases">
        <title>Sequencing the genomes of 1000 actinobacteria strains.</title>
        <authorList>
            <person name="Klenk H.-P."/>
        </authorList>
    </citation>
    <scope>NUCLEOTIDE SEQUENCE [LARGE SCALE GENOMIC DNA]</scope>
    <source>
        <strain evidence="5 6">DSM 103164</strain>
    </source>
</reference>
<keyword evidence="3" id="KW-0804">Transcription</keyword>
<evidence type="ECO:0000256" key="2">
    <source>
        <dbReference type="ARBA" id="ARBA00023125"/>
    </source>
</evidence>
<comment type="caution">
    <text evidence="5">The sequence shown here is derived from an EMBL/GenBank/DDBJ whole genome shotgun (WGS) entry which is preliminary data.</text>
</comment>
<keyword evidence="6" id="KW-1185">Reference proteome</keyword>
<gene>
    <name evidence="5" type="ORF">GGQ54_000239</name>
</gene>
<dbReference type="PANTHER" id="PTHR43132">
    <property type="entry name" value="ARSENICAL RESISTANCE OPERON REPRESSOR ARSR-RELATED"/>
    <property type="match status" value="1"/>
</dbReference>
<dbReference type="Gene3D" id="1.10.10.10">
    <property type="entry name" value="Winged helix-like DNA-binding domain superfamily/Winged helix DNA-binding domain"/>
    <property type="match status" value="1"/>
</dbReference>